<sequence>MNDSIAQIFWIVLPVFGLIGVGFAAAWSRYLPESIGEGLGDFVFMVALPILLFKTLATVHFPDISPWPVWISYFGGVAVCWALSDLMLRKLFGRDAKAGIIAGVSAGFSNAVLLGIPLVFTAFGEQGAVPVLLIVAVQLPVLMTVSTALIEWAEHRDGTATGPISVPRIAGSIALNLVKNPLVIGIVGGSFWRFLGLGYSGPLQVLGDQIAVVAVPCALFALGMSLTKYGVRGHVLPAVFISAFKLLLMPAIVWFLAARVFALPPMWTTVVTLIGACPTGVNAWLIANRFRTGLAISANSITLTSAGSVLTLPFWLWVLGA</sequence>
<evidence type="ECO:0000256" key="8">
    <source>
        <dbReference type="SAM" id="Phobius"/>
    </source>
</evidence>
<dbReference type="GO" id="GO:0005886">
    <property type="term" value="C:plasma membrane"/>
    <property type="evidence" value="ECO:0007669"/>
    <property type="project" value="UniProtKB-SubCell"/>
</dbReference>
<evidence type="ECO:0000256" key="3">
    <source>
        <dbReference type="ARBA" id="ARBA00022448"/>
    </source>
</evidence>
<evidence type="ECO:0000256" key="4">
    <source>
        <dbReference type="ARBA" id="ARBA00022475"/>
    </source>
</evidence>
<evidence type="ECO:0000256" key="1">
    <source>
        <dbReference type="ARBA" id="ARBA00004651"/>
    </source>
</evidence>
<dbReference type="InterPro" id="IPR004776">
    <property type="entry name" value="Mem_transp_PIN-like"/>
</dbReference>
<dbReference type="PANTHER" id="PTHR36838">
    <property type="entry name" value="AUXIN EFFLUX CARRIER FAMILY PROTEIN"/>
    <property type="match status" value="1"/>
</dbReference>
<keyword evidence="4" id="KW-1003">Cell membrane</keyword>
<keyword evidence="5 8" id="KW-0812">Transmembrane</keyword>
<feature type="transmembrane region" description="Helical" evidence="8">
    <location>
        <begin position="238"/>
        <end position="261"/>
    </location>
</feature>
<evidence type="ECO:0000313" key="9">
    <source>
        <dbReference type="EMBL" id="MCT8974547.1"/>
    </source>
</evidence>
<proteinExistence type="inferred from homology"/>
<evidence type="ECO:0000256" key="6">
    <source>
        <dbReference type="ARBA" id="ARBA00022989"/>
    </source>
</evidence>
<dbReference type="AlphaFoldDB" id="A0AAW5R622"/>
<feature type="transmembrane region" description="Helical" evidence="8">
    <location>
        <begin position="39"/>
        <end position="61"/>
    </location>
</feature>
<dbReference type="Pfam" id="PF03547">
    <property type="entry name" value="Mem_trans"/>
    <property type="match status" value="1"/>
</dbReference>
<comment type="caution">
    <text evidence="9">The sequence shown here is derived from an EMBL/GenBank/DDBJ whole genome shotgun (WGS) entry which is preliminary data.</text>
</comment>
<evidence type="ECO:0000256" key="7">
    <source>
        <dbReference type="ARBA" id="ARBA00023136"/>
    </source>
</evidence>
<feature type="transmembrane region" description="Helical" evidence="8">
    <location>
        <begin position="267"/>
        <end position="287"/>
    </location>
</feature>
<dbReference type="InterPro" id="IPR038770">
    <property type="entry name" value="Na+/solute_symporter_sf"/>
</dbReference>
<comment type="subcellular location">
    <subcellularLocation>
        <location evidence="1">Cell membrane</location>
        <topology evidence="1">Multi-pass membrane protein</topology>
    </subcellularLocation>
</comment>
<dbReference type="PANTHER" id="PTHR36838:SF3">
    <property type="entry name" value="TRANSPORTER AUXIN EFFLUX CARRIER EC FAMILY"/>
    <property type="match status" value="1"/>
</dbReference>
<protein>
    <submittedName>
        <fullName evidence="9">AEC family transporter</fullName>
    </submittedName>
</protein>
<feature type="transmembrane region" description="Helical" evidence="8">
    <location>
        <begin position="173"/>
        <end position="194"/>
    </location>
</feature>
<feature type="transmembrane region" description="Helical" evidence="8">
    <location>
        <begin position="206"/>
        <end position="226"/>
    </location>
</feature>
<dbReference type="Gene3D" id="1.20.1530.20">
    <property type="match status" value="1"/>
</dbReference>
<feature type="transmembrane region" description="Helical" evidence="8">
    <location>
        <begin position="129"/>
        <end position="152"/>
    </location>
</feature>
<accession>A0AAW5R622</accession>
<keyword evidence="3" id="KW-0813">Transport</keyword>
<evidence type="ECO:0000256" key="5">
    <source>
        <dbReference type="ARBA" id="ARBA00022692"/>
    </source>
</evidence>
<name>A0AAW5R622_9HYPH</name>
<feature type="transmembrane region" description="Helical" evidence="8">
    <location>
        <begin position="6"/>
        <end position="27"/>
    </location>
</feature>
<keyword evidence="7 8" id="KW-0472">Membrane</keyword>
<dbReference type="GO" id="GO:0055085">
    <property type="term" value="P:transmembrane transport"/>
    <property type="evidence" value="ECO:0007669"/>
    <property type="project" value="InterPro"/>
</dbReference>
<comment type="similarity">
    <text evidence="2">Belongs to the auxin efflux carrier (TC 2.A.69) family.</text>
</comment>
<feature type="transmembrane region" description="Helical" evidence="8">
    <location>
        <begin position="294"/>
        <end position="318"/>
    </location>
</feature>
<evidence type="ECO:0000313" key="10">
    <source>
        <dbReference type="Proteomes" id="UP001320898"/>
    </source>
</evidence>
<keyword evidence="10" id="KW-1185">Reference proteome</keyword>
<evidence type="ECO:0000256" key="2">
    <source>
        <dbReference type="ARBA" id="ARBA00010145"/>
    </source>
</evidence>
<organism evidence="9 10">
    <name type="scientific">Microbaculum marinisediminis</name>
    <dbReference type="NCBI Taxonomy" id="2931392"/>
    <lineage>
        <taxon>Bacteria</taxon>
        <taxon>Pseudomonadati</taxon>
        <taxon>Pseudomonadota</taxon>
        <taxon>Alphaproteobacteria</taxon>
        <taxon>Hyphomicrobiales</taxon>
        <taxon>Tepidamorphaceae</taxon>
        <taxon>Microbaculum</taxon>
    </lineage>
</organism>
<dbReference type="EMBL" id="JALIDZ010000013">
    <property type="protein sequence ID" value="MCT8974547.1"/>
    <property type="molecule type" value="Genomic_DNA"/>
</dbReference>
<feature type="transmembrane region" description="Helical" evidence="8">
    <location>
        <begin position="67"/>
        <end position="88"/>
    </location>
</feature>
<gene>
    <name evidence="9" type="ORF">MUB46_21995</name>
</gene>
<keyword evidence="6 8" id="KW-1133">Transmembrane helix</keyword>
<feature type="transmembrane region" description="Helical" evidence="8">
    <location>
        <begin position="100"/>
        <end position="123"/>
    </location>
</feature>
<dbReference type="Proteomes" id="UP001320898">
    <property type="component" value="Unassembled WGS sequence"/>
</dbReference>
<reference evidence="9 10" key="1">
    <citation type="submission" date="2022-04" db="EMBL/GenBank/DDBJ databases">
        <authorList>
            <person name="Ye Y.-Q."/>
            <person name="Du Z.-J."/>
        </authorList>
    </citation>
    <scope>NUCLEOTIDE SEQUENCE [LARGE SCALE GENOMIC DNA]</scope>
    <source>
        <strain evidence="9 10">A6E488</strain>
    </source>
</reference>
<dbReference type="RefSeq" id="WP_261618134.1">
    <property type="nucleotide sequence ID" value="NZ_JALIDZ010000013.1"/>
</dbReference>